<dbReference type="PANTHER" id="PTHR33221:SF5">
    <property type="entry name" value="HTH-TYPE TRANSCRIPTIONAL REGULATOR ISCR"/>
    <property type="match status" value="1"/>
</dbReference>
<dbReference type="InterPro" id="IPR036388">
    <property type="entry name" value="WH-like_DNA-bd_sf"/>
</dbReference>
<dbReference type="PROSITE" id="PS51197">
    <property type="entry name" value="HTH_RRF2_2"/>
    <property type="match status" value="1"/>
</dbReference>
<dbReference type="GO" id="GO:0005829">
    <property type="term" value="C:cytosol"/>
    <property type="evidence" value="ECO:0007669"/>
    <property type="project" value="TreeGrafter"/>
</dbReference>
<dbReference type="Proteomes" id="UP000525389">
    <property type="component" value="Unassembled WGS sequence"/>
</dbReference>
<dbReference type="Pfam" id="PF02082">
    <property type="entry name" value="Rrf2"/>
    <property type="match status" value="1"/>
</dbReference>
<proteinExistence type="predicted"/>
<dbReference type="RefSeq" id="WP_184023972.1">
    <property type="nucleotide sequence ID" value="NZ_JACHFN010000001.1"/>
</dbReference>
<dbReference type="NCBIfam" id="TIGR00738">
    <property type="entry name" value="rrf2_super"/>
    <property type="match status" value="1"/>
</dbReference>
<dbReference type="InterPro" id="IPR030489">
    <property type="entry name" value="TR_Rrf2-type_CS"/>
</dbReference>
<sequence>MRLSATDVYAFQALGFLGTQALDAQDPARWVSSEEISEATGVHRPYLVRILAALTAKGIVKSKKGIGGGYALSRKPRLISLCEVVRAIDGPVAPLSCISLNWHEPCVEENRCHVRATVYTRMRDAMLGVLQDFSVEDLVTDARQGVSYGHCLGHLLKPNA</sequence>
<dbReference type="GO" id="GO:0003700">
    <property type="term" value="F:DNA-binding transcription factor activity"/>
    <property type="evidence" value="ECO:0007669"/>
    <property type="project" value="TreeGrafter"/>
</dbReference>
<accession>A0A7W8GC23</accession>
<organism evidence="2 3">
    <name type="scientific">Deinococcus budaensis</name>
    <dbReference type="NCBI Taxonomy" id="1665626"/>
    <lineage>
        <taxon>Bacteria</taxon>
        <taxon>Thermotogati</taxon>
        <taxon>Deinococcota</taxon>
        <taxon>Deinococci</taxon>
        <taxon>Deinococcales</taxon>
        <taxon>Deinococcaceae</taxon>
        <taxon>Deinococcus</taxon>
    </lineage>
</organism>
<protein>
    <submittedName>
        <fullName evidence="2">Rrf2 family protein</fullName>
    </submittedName>
</protein>
<evidence type="ECO:0000313" key="3">
    <source>
        <dbReference type="Proteomes" id="UP000525389"/>
    </source>
</evidence>
<reference evidence="2 3" key="1">
    <citation type="submission" date="2020-08" db="EMBL/GenBank/DDBJ databases">
        <title>Genomic Encyclopedia of Type Strains, Phase IV (KMG-IV): sequencing the most valuable type-strain genomes for metagenomic binning, comparative biology and taxonomic classification.</title>
        <authorList>
            <person name="Goeker M."/>
        </authorList>
    </citation>
    <scope>NUCLEOTIDE SEQUENCE [LARGE SCALE GENOMIC DNA]</scope>
    <source>
        <strain evidence="2 3">DSM 101791</strain>
    </source>
</reference>
<evidence type="ECO:0000313" key="2">
    <source>
        <dbReference type="EMBL" id="MBB5232664.1"/>
    </source>
</evidence>
<evidence type="ECO:0000256" key="1">
    <source>
        <dbReference type="ARBA" id="ARBA00023125"/>
    </source>
</evidence>
<dbReference type="AlphaFoldDB" id="A0A7W8GC23"/>
<gene>
    <name evidence="2" type="ORF">HNQ09_000081</name>
</gene>
<dbReference type="EMBL" id="JACHFN010000001">
    <property type="protein sequence ID" value="MBB5232664.1"/>
    <property type="molecule type" value="Genomic_DNA"/>
</dbReference>
<dbReference type="PROSITE" id="PS01332">
    <property type="entry name" value="HTH_RRF2_1"/>
    <property type="match status" value="1"/>
</dbReference>
<keyword evidence="3" id="KW-1185">Reference proteome</keyword>
<dbReference type="PANTHER" id="PTHR33221">
    <property type="entry name" value="WINGED HELIX-TURN-HELIX TRANSCRIPTIONAL REGULATOR, RRF2 FAMILY"/>
    <property type="match status" value="1"/>
</dbReference>
<comment type="caution">
    <text evidence="2">The sequence shown here is derived from an EMBL/GenBank/DDBJ whole genome shotgun (WGS) entry which is preliminary data.</text>
</comment>
<keyword evidence="1" id="KW-0238">DNA-binding</keyword>
<name>A0A7W8GC23_9DEIO</name>
<dbReference type="InterPro" id="IPR000944">
    <property type="entry name" value="Tscrpt_reg_Rrf2"/>
</dbReference>
<dbReference type="GO" id="GO:0003677">
    <property type="term" value="F:DNA binding"/>
    <property type="evidence" value="ECO:0007669"/>
    <property type="project" value="UniProtKB-KW"/>
</dbReference>
<dbReference type="SUPFAM" id="SSF46785">
    <property type="entry name" value="Winged helix' DNA-binding domain"/>
    <property type="match status" value="1"/>
</dbReference>
<dbReference type="InterPro" id="IPR036390">
    <property type="entry name" value="WH_DNA-bd_sf"/>
</dbReference>
<dbReference type="Gene3D" id="1.10.10.10">
    <property type="entry name" value="Winged helix-like DNA-binding domain superfamily/Winged helix DNA-binding domain"/>
    <property type="match status" value="1"/>
</dbReference>